<gene>
    <name evidence="11 13" type="primary">hisC</name>
    <name evidence="13" type="ORF">AFERRI_100061</name>
    <name evidence="14" type="ORF">AFERRI_50030</name>
</gene>
<evidence type="ECO:0000256" key="7">
    <source>
        <dbReference type="ARBA" id="ARBA00022679"/>
    </source>
</evidence>
<organism evidence="13">
    <name type="scientific">Acidithiobacillus ferrivorans</name>
    <dbReference type="NCBI Taxonomy" id="160808"/>
    <lineage>
        <taxon>Bacteria</taxon>
        <taxon>Pseudomonadati</taxon>
        <taxon>Pseudomonadota</taxon>
        <taxon>Acidithiobacillia</taxon>
        <taxon>Acidithiobacillales</taxon>
        <taxon>Acidithiobacillaceae</taxon>
        <taxon>Acidithiobacillus</taxon>
    </lineage>
</organism>
<reference evidence="13" key="1">
    <citation type="submission" date="2014-03" db="EMBL/GenBank/DDBJ databases">
        <authorList>
            <person name="Genoscope - CEA"/>
        </authorList>
    </citation>
    <scope>NUCLEOTIDE SEQUENCE [LARGE SCALE GENOMIC DNA]</scope>
    <source>
        <strain evidence="13">CF27</strain>
    </source>
</reference>
<accession>A0A060UJS0</accession>
<feature type="modified residue" description="N6-(pyridoxal phosphate)lysine" evidence="11">
    <location>
        <position position="222"/>
    </location>
</feature>
<dbReference type="CDD" id="cd00609">
    <property type="entry name" value="AAT_like"/>
    <property type="match status" value="1"/>
</dbReference>
<keyword evidence="6 11" id="KW-0028">Amino-acid biosynthesis</keyword>
<comment type="cofactor">
    <cofactor evidence="1 11">
        <name>pyridoxal 5'-phosphate</name>
        <dbReference type="ChEBI" id="CHEBI:597326"/>
    </cofactor>
</comment>
<evidence type="ECO:0000256" key="10">
    <source>
        <dbReference type="ARBA" id="ARBA00047481"/>
    </source>
</evidence>
<keyword evidence="8 11" id="KW-0663">Pyridoxal phosphate</keyword>
<comment type="similarity">
    <text evidence="3 11">Belongs to the class-II pyridoxal-phosphate-dependent aminotransferase family. Histidinol-phosphate aminotransferase subfamily.</text>
</comment>
<evidence type="ECO:0000256" key="8">
    <source>
        <dbReference type="ARBA" id="ARBA00022898"/>
    </source>
</evidence>
<dbReference type="Gene3D" id="3.90.1150.10">
    <property type="entry name" value="Aspartate Aminotransferase, domain 1"/>
    <property type="match status" value="1"/>
</dbReference>
<dbReference type="InterPro" id="IPR015422">
    <property type="entry name" value="PyrdxlP-dep_Trfase_small"/>
</dbReference>
<dbReference type="OrthoDB" id="9813612at2"/>
<evidence type="ECO:0000313" key="14">
    <source>
        <dbReference type="EMBL" id="SMH66829.1"/>
    </source>
</evidence>
<dbReference type="InterPro" id="IPR015424">
    <property type="entry name" value="PyrdxlP-dep_Trfase"/>
</dbReference>
<evidence type="ECO:0000256" key="1">
    <source>
        <dbReference type="ARBA" id="ARBA00001933"/>
    </source>
</evidence>
<dbReference type="UniPathway" id="UPA00031">
    <property type="reaction ID" value="UER00012"/>
</dbReference>
<dbReference type="HAMAP" id="MF_01023">
    <property type="entry name" value="HisC_aminotrans_2"/>
    <property type="match status" value="1"/>
</dbReference>
<dbReference type="InterPro" id="IPR005861">
    <property type="entry name" value="HisP_aminotrans"/>
</dbReference>
<dbReference type="EC" id="2.6.1.9" evidence="11"/>
<dbReference type="GO" id="GO:0030170">
    <property type="term" value="F:pyridoxal phosphate binding"/>
    <property type="evidence" value="ECO:0007669"/>
    <property type="project" value="InterPro"/>
</dbReference>
<evidence type="ECO:0000256" key="3">
    <source>
        <dbReference type="ARBA" id="ARBA00007970"/>
    </source>
</evidence>
<comment type="pathway">
    <text evidence="2 11">Amino-acid biosynthesis; L-histidine biosynthesis; L-histidine from 5-phospho-alpha-D-ribose 1-diphosphate: step 7/9.</text>
</comment>
<evidence type="ECO:0000256" key="2">
    <source>
        <dbReference type="ARBA" id="ARBA00005011"/>
    </source>
</evidence>
<proteinExistence type="inferred from homology"/>
<dbReference type="RefSeq" id="WP_014030238.1">
    <property type="nucleotide sequence ID" value="NZ_CCCS020000002.1"/>
</dbReference>
<dbReference type="PANTHER" id="PTHR42885:SF2">
    <property type="entry name" value="HISTIDINOL-PHOSPHATE AMINOTRANSFERASE"/>
    <property type="match status" value="1"/>
</dbReference>
<evidence type="ECO:0000256" key="5">
    <source>
        <dbReference type="ARBA" id="ARBA00022576"/>
    </source>
</evidence>
<dbReference type="GO" id="GO:0000105">
    <property type="term" value="P:L-histidine biosynthetic process"/>
    <property type="evidence" value="ECO:0007669"/>
    <property type="project" value="UniProtKB-UniRule"/>
</dbReference>
<reference evidence="13" key="2">
    <citation type="submission" date="2014-07" db="EMBL/GenBank/DDBJ databases">
        <title>Initial genome analysis of the psychrotolerant acidophile Acidithiobacillus ferrivorans CF27: insights into iron and sulfur oxidation pathways and into biofilm formation.</title>
        <authorList>
            <person name="Talla E."/>
            <person name="Hedrich S."/>
            <person name="Mangenot S."/>
            <person name="Ji B."/>
            <person name="Johnson D.B."/>
            <person name="Barbe V."/>
            <person name="Bonnefoy V."/>
        </authorList>
    </citation>
    <scope>NUCLEOTIDE SEQUENCE [LARGE SCALE GENOMIC DNA]</scope>
    <source>
        <strain evidence="13">CF27</strain>
    </source>
</reference>
<comment type="catalytic activity">
    <reaction evidence="10 11">
        <text>L-histidinol phosphate + 2-oxoglutarate = 3-(imidazol-4-yl)-2-oxopropyl phosphate + L-glutamate</text>
        <dbReference type="Rhea" id="RHEA:23744"/>
        <dbReference type="ChEBI" id="CHEBI:16810"/>
        <dbReference type="ChEBI" id="CHEBI:29985"/>
        <dbReference type="ChEBI" id="CHEBI:57766"/>
        <dbReference type="ChEBI" id="CHEBI:57980"/>
        <dbReference type="EC" id="2.6.1.9"/>
    </reaction>
</comment>
<dbReference type="EMBL" id="LT841305">
    <property type="protein sequence ID" value="SMH66829.1"/>
    <property type="molecule type" value="Genomic_DNA"/>
</dbReference>
<dbReference type="NCBIfam" id="TIGR01141">
    <property type="entry name" value="hisC"/>
    <property type="match status" value="1"/>
</dbReference>
<evidence type="ECO:0000256" key="9">
    <source>
        <dbReference type="ARBA" id="ARBA00023102"/>
    </source>
</evidence>
<protein>
    <recommendedName>
        <fullName evidence="11">Histidinol-phosphate aminotransferase</fullName>
        <ecNumber evidence="11">2.6.1.9</ecNumber>
    </recommendedName>
    <alternativeName>
        <fullName evidence="11">Imidazole acetol-phosphate transaminase</fullName>
    </alternativeName>
</protein>
<feature type="domain" description="Aminotransferase class I/classII large" evidence="12">
    <location>
        <begin position="32"/>
        <end position="354"/>
    </location>
</feature>
<evidence type="ECO:0000313" key="15">
    <source>
        <dbReference type="Proteomes" id="UP000193925"/>
    </source>
</evidence>
<dbReference type="InterPro" id="IPR015421">
    <property type="entry name" value="PyrdxlP-dep_Trfase_major"/>
</dbReference>
<dbReference type="PANTHER" id="PTHR42885">
    <property type="entry name" value="HISTIDINOL-PHOSPHATE AMINOTRANSFERASE-RELATED"/>
    <property type="match status" value="1"/>
</dbReference>
<dbReference type="EMBL" id="CCCS020000002">
    <property type="protein sequence ID" value="CDQ08626.1"/>
    <property type="molecule type" value="Genomic_DNA"/>
</dbReference>
<keyword evidence="5 11" id="KW-0032">Aminotransferase</keyword>
<evidence type="ECO:0000256" key="4">
    <source>
        <dbReference type="ARBA" id="ARBA00011738"/>
    </source>
</evidence>
<dbReference type="Proteomes" id="UP000193925">
    <property type="component" value="Chromosome AFERRI"/>
</dbReference>
<name>A0A060UJS0_9PROT</name>
<dbReference type="AlphaFoldDB" id="A0A060UJS0"/>
<evidence type="ECO:0000259" key="12">
    <source>
        <dbReference type="Pfam" id="PF00155"/>
    </source>
</evidence>
<evidence type="ECO:0000256" key="11">
    <source>
        <dbReference type="HAMAP-Rule" id="MF_01023"/>
    </source>
</evidence>
<keyword evidence="7 11" id="KW-0808">Transferase</keyword>
<dbReference type="Gene3D" id="3.40.640.10">
    <property type="entry name" value="Type I PLP-dependent aspartate aminotransferase-like (Major domain)"/>
    <property type="match status" value="1"/>
</dbReference>
<dbReference type="GO" id="GO:0004400">
    <property type="term" value="F:histidinol-phosphate transaminase activity"/>
    <property type="evidence" value="ECO:0007669"/>
    <property type="project" value="UniProtKB-UniRule"/>
</dbReference>
<dbReference type="SUPFAM" id="SSF53383">
    <property type="entry name" value="PLP-dependent transferases"/>
    <property type="match status" value="1"/>
</dbReference>
<keyword evidence="9 11" id="KW-0368">Histidine biosynthesis</keyword>
<evidence type="ECO:0000313" key="13">
    <source>
        <dbReference type="EMBL" id="CDQ08626.1"/>
    </source>
</evidence>
<comment type="subunit">
    <text evidence="4 11">Homodimer.</text>
</comment>
<dbReference type="InterPro" id="IPR004839">
    <property type="entry name" value="Aminotransferase_I/II_large"/>
</dbReference>
<sequence length="359" mass="38794">MSDEATITLMQSLLRPELLASKAYAVAPSDGLIKLDAMENPYRLPAALRQQWLESLADAPLNRYPDAHPGALIAALKTHIGVPEGAELMLGNGSDELIQILVTAVAGSQRPIMAVDPSFVMYRILAQQLGLAFTGIPLDADFQLDLPAMLTAIAAQQPGIIFLDWPNNPSGSLFPEADLEAIVAAAPGLVVVDEAYHAFSQTTFADRLGRTPNLLLLRTLSKEGLAGLRLGMLAGPAAWIQELDKLRLPYNINVLTQRSVAFYLCHTKVLDAQAEVLRSERERLLKAISSYGLAIWPSAANFLLFHAPGRAAALFSGLREGGVLIKAFTGHPRLSEYLRVSVGTPAENDRFLAVLESLL</sequence>
<evidence type="ECO:0000256" key="6">
    <source>
        <dbReference type="ARBA" id="ARBA00022605"/>
    </source>
</evidence>
<reference evidence="14 15" key="3">
    <citation type="submission" date="2017-03" db="EMBL/GenBank/DDBJ databases">
        <authorList>
            <person name="Regsiter A."/>
            <person name="William W."/>
        </authorList>
    </citation>
    <scope>NUCLEOTIDE SEQUENCE [LARGE SCALE GENOMIC DNA]</scope>
    <source>
        <strain evidence="14">PRJEB5721</strain>
    </source>
</reference>
<dbReference type="Pfam" id="PF00155">
    <property type="entry name" value="Aminotran_1_2"/>
    <property type="match status" value="1"/>
</dbReference>
<keyword evidence="15" id="KW-1185">Reference proteome</keyword>